<dbReference type="STRING" id="1229780.BN381_100124"/>
<keyword evidence="6" id="KW-0328">Glycosyltransferase</keyword>
<accession>R4Z0U1</accession>
<dbReference type="HOGENOM" id="CLU_029423_0_0_11"/>
<evidence type="ECO:0000256" key="3">
    <source>
        <dbReference type="ARBA" id="ARBA00022989"/>
    </source>
</evidence>
<evidence type="ECO:0000313" key="6">
    <source>
        <dbReference type="EMBL" id="CCM62237.1"/>
    </source>
</evidence>
<evidence type="ECO:0000313" key="7">
    <source>
        <dbReference type="Proteomes" id="UP000018291"/>
    </source>
</evidence>
<dbReference type="Proteomes" id="UP000018291">
    <property type="component" value="Unassembled WGS sequence"/>
</dbReference>
<evidence type="ECO:0000256" key="5">
    <source>
        <dbReference type="SAM" id="Phobius"/>
    </source>
</evidence>
<dbReference type="RefSeq" id="WP_012223448.1">
    <property type="nucleotide sequence ID" value="NZ_HG422565.1"/>
</dbReference>
<organism evidence="6 7">
    <name type="scientific">Candidatus Neomicrothrix parvicella RN1</name>
    <dbReference type="NCBI Taxonomy" id="1229780"/>
    <lineage>
        <taxon>Bacteria</taxon>
        <taxon>Bacillati</taxon>
        <taxon>Actinomycetota</taxon>
        <taxon>Acidimicrobiia</taxon>
        <taxon>Acidimicrobiales</taxon>
        <taxon>Microthrixaceae</taxon>
        <taxon>Candidatus Neomicrothrix</taxon>
    </lineage>
</organism>
<feature type="transmembrane region" description="Helical" evidence="5">
    <location>
        <begin position="278"/>
        <end position="295"/>
    </location>
</feature>
<evidence type="ECO:0000256" key="4">
    <source>
        <dbReference type="ARBA" id="ARBA00023136"/>
    </source>
</evidence>
<dbReference type="eggNOG" id="COG0382">
    <property type="taxonomic scope" value="Bacteria"/>
</dbReference>
<dbReference type="CDD" id="cd13963">
    <property type="entry name" value="PT_UbiA_2"/>
    <property type="match status" value="1"/>
</dbReference>
<dbReference type="EMBL" id="CANL01000002">
    <property type="protein sequence ID" value="CCM62237.1"/>
    <property type="molecule type" value="Genomic_DNA"/>
</dbReference>
<keyword evidence="6" id="KW-0808">Transferase</keyword>
<evidence type="ECO:0000256" key="1">
    <source>
        <dbReference type="ARBA" id="ARBA00004141"/>
    </source>
</evidence>
<name>R4Z0U1_9ACTN</name>
<dbReference type="AlphaFoldDB" id="R4Z0U1"/>
<keyword evidence="3 5" id="KW-1133">Transmembrane helix</keyword>
<feature type="transmembrane region" description="Helical" evidence="5">
    <location>
        <begin position="206"/>
        <end position="225"/>
    </location>
</feature>
<keyword evidence="7" id="KW-1185">Reference proteome</keyword>
<protein>
    <submittedName>
        <fullName evidence="6">Putative Phosphoribose diphosphate:decaprenyl-phosphate phosphoribosyltransferase</fullName>
    </submittedName>
</protein>
<feature type="transmembrane region" description="Helical" evidence="5">
    <location>
        <begin position="113"/>
        <end position="131"/>
    </location>
</feature>
<proteinExistence type="predicted"/>
<sequence length="296" mass="31259">MSERPTSLLVGLIRSLRPQQWTKNLLVLAAPLGAGVLGSVEGVIDVVIAFVAFSLAAGATYVLNDLRDLEQDRVHPRKRHRPFASGAVPVGVGIVWGLATLAGAIAVSLLRPHLVWVVLGYVVLTTSYSLWLKHLAVIELVAVAAGFVVRAVAGAVAADVPISPWFFVVVSAGALLMVTGKRSSELAHLGDTGATRPVLTEYTSGYLRSVEVIAASLALAGYALWAFDSAIATQGGAGDVLFKVSLAPFAAAVLRFVLIVDRGEAAEPEYVLVRDRQMLVLSLVWMGVYGAGVFFS</sequence>
<dbReference type="NCBIfam" id="NF008978">
    <property type="entry name" value="PRK12324.1-4"/>
    <property type="match status" value="1"/>
</dbReference>
<feature type="transmembrane region" description="Helical" evidence="5">
    <location>
        <begin position="240"/>
        <end position="258"/>
    </location>
</feature>
<feature type="transmembrane region" description="Helical" evidence="5">
    <location>
        <begin position="83"/>
        <end position="107"/>
    </location>
</feature>
<gene>
    <name evidence="6" type="ORF">BN381_100124</name>
</gene>
<dbReference type="InterPro" id="IPR044878">
    <property type="entry name" value="UbiA_sf"/>
</dbReference>
<dbReference type="Gene3D" id="1.10.357.140">
    <property type="entry name" value="UbiA prenyltransferase"/>
    <property type="match status" value="1"/>
</dbReference>
<keyword evidence="4 5" id="KW-0472">Membrane</keyword>
<comment type="caution">
    <text evidence="6">The sequence shown here is derived from an EMBL/GenBank/DDBJ whole genome shotgun (WGS) entry which is preliminary data.</text>
</comment>
<dbReference type="Pfam" id="PF01040">
    <property type="entry name" value="UbiA"/>
    <property type="match status" value="1"/>
</dbReference>
<feature type="transmembrane region" description="Helical" evidence="5">
    <location>
        <begin position="162"/>
        <end position="179"/>
    </location>
</feature>
<dbReference type="GO" id="GO:0016020">
    <property type="term" value="C:membrane"/>
    <property type="evidence" value="ECO:0007669"/>
    <property type="project" value="UniProtKB-SubCell"/>
</dbReference>
<keyword evidence="2 5" id="KW-0812">Transmembrane</keyword>
<dbReference type="GO" id="GO:0016757">
    <property type="term" value="F:glycosyltransferase activity"/>
    <property type="evidence" value="ECO:0007669"/>
    <property type="project" value="UniProtKB-KW"/>
</dbReference>
<dbReference type="InterPro" id="IPR000537">
    <property type="entry name" value="UbiA_prenyltransferase"/>
</dbReference>
<reference evidence="6 7" key="1">
    <citation type="journal article" date="2013" name="ISME J.">
        <title>Metabolic model for the filamentous 'Candidatus Microthrix parvicella' based on genomic and metagenomic analyses.</title>
        <authorList>
            <person name="Jon McIlroy S."/>
            <person name="Kristiansen R."/>
            <person name="Albertsen M."/>
            <person name="Michael Karst S."/>
            <person name="Rossetti S."/>
            <person name="Lund Nielsen J."/>
            <person name="Tandoi V."/>
            <person name="James Seviour R."/>
            <person name="Nielsen P.H."/>
        </authorList>
    </citation>
    <scope>NUCLEOTIDE SEQUENCE [LARGE SCALE GENOMIC DNA]</scope>
    <source>
        <strain evidence="6 7">RN1</strain>
    </source>
</reference>
<comment type="subcellular location">
    <subcellularLocation>
        <location evidence="1">Membrane</location>
        <topology evidence="1">Multi-pass membrane protein</topology>
    </subcellularLocation>
</comment>
<feature type="transmembrane region" description="Helical" evidence="5">
    <location>
        <begin position="46"/>
        <end position="63"/>
    </location>
</feature>
<dbReference type="GO" id="GO:0016765">
    <property type="term" value="F:transferase activity, transferring alkyl or aryl (other than methyl) groups"/>
    <property type="evidence" value="ECO:0007669"/>
    <property type="project" value="InterPro"/>
</dbReference>
<evidence type="ECO:0000256" key="2">
    <source>
        <dbReference type="ARBA" id="ARBA00022692"/>
    </source>
</evidence>
<feature type="transmembrane region" description="Helical" evidence="5">
    <location>
        <begin position="138"/>
        <end position="156"/>
    </location>
</feature>